<dbReference type="HOGENOM" id="CLU_017077_0_0_1"/>
<evidence type="ECO:0008006" key="4">
    <source>
        <dbReference type="Google" id="ProtNLM"/>
    </source>
</evidence>
<name>A0A0D3KGN4_EMIH1</name>
<organism evidence="2 3">
    <name type="scientific">Emiliania huxleyi (strain CCMP1516)</name>
    <dbReference type="NCBI Taxonomy" id="280463"/>
    <lineage>
        <taxon>Eukaryota</taxon>
        <taxon>Haptista</taxon>
        <taxon>Haptophyta</taxon>
        <taxon>Prymnesiophyceae</taxon>
        <taxon>Isochrysidales</taxon>
        <taxon>Noelaerhabdaceae</taxon>
        <taxon>Emiliania</taxon>
    </lineage>
</organism>
<proteinExistence type="predicted"/>
<feature type="region of interest" description="Disordered" evidence="1">
    <location>
        <begin position="555"/>
        <end position="574"/>
    </location>
</feature>
<dbReference type="PANTHER" id="PTHR30121:SF6">
    <property type="entry name" value="SLR6007 PROTEIN"/>
    <property type="match status" value="1"/>
</dbReference>
<feature type="compositionally biased region" description="Low complexity" evidence="1">
    <location>
        <begin position="432"/>
        <end position="448"/>
    </location>
</feature>
<keyword evidence="3" id="KW-1185">Reference proteome</keyword>
<dbReference type="EnsemblProtists" id="EOD34919">
    <property type="protein sequence ID" value="EOD34919"/>
    <property type="gene ID" value="EMIHUDRAFT_227916"/>
</dbReference>
<dbReference type="KEGG" id="ehx:EMIHUDRAFT_227916"/>
<dbReference type="InterPro" id="IPR027417">
    <property type="entry name" value="P-loop_NTPase"/>
</dbReference>
<feature type="compositionally biased region" description="Polar residues" evidence="1">
    <location>
        <begin position="565"/>
        <end position="574"/>
    </location>
</feature>
<dbReference type="PANTHER" id="PTHR30121">
    <property type="entry name" value="UNCHARACTERIZED PROTEIN YJGR-RELATED"/>
    <property type="match status" value="1"/>
</dbReference>
<accession>A0A0D3KGN4</accession>
<feature type="region of interest" description="Disordered" evidence="1">
    <location>
        <begin position="431"/>
        <end position="469"/>
    </location>
</feature>
<dbReference type="RefSeq" id="XP_005787348.1">
    <property type="nucleotide sequence ID" value="XM_005787291.1"/>
</dbReference>
<dbReference type="AlphaFoldDB" id="A0A0D3KGN4"/>
<dbReference type="Gene3D" id="3.40.50.300">
    <property type="entry name" value="P-loop containing nucleotide triphosphate hydrolases"/>
    <property type="match status" value="2"/>
</dbReference>
<dbReference type="SUPFAM" id="SSF52540">
    <property type="entry name" value="P-loop containing nucleoside triphosphate hydrolases"/>
    <property type="match status" value="1"/>
</dbReference>
<evidence type="ECO:0000313" key="2">
    <source>
        <dbReference type="EnsemblProtists" id="EOD34919"/>
    </source>
</evidence>
<reference evidence="3" key="1">
    <citation type="journal article" date="2013" name="Nature">
        <title>Pan genome of the phytoplankton Emiliania underpins its global distribution.</title>
        <authorList>
            <person name="Read B.A."/>
            <person name="Kegel J."/>
            <person name="Klute M.J."/>
            <person name="Kuo A."/>
            <person name="Lefebvre S.C."/>
            <person name="Maumus F."/>
            <person name="Mayer C."/>
            <person name="Miller J."/>
            <person name="Monier A."/>
            <person name="Salamov A."/>
            <person name="Young J."/>
            <person name="Aguilar M."/>
            <person name="Claverie J.M."/>
            <person name="Frickenhaus S."/>
            <person name="Gonzalez K."/>
            <person name="Herman E.K."/>
            <person name="Lin Y.C."/>
            <person name="Napier J."/>
            <person name="Ogata H."/>
            <person name="Sarno A.F."/>
            <person name="Shmutz J."/>
            <person name="Schroeder D."/>
            <person name="de Vargas C."/>
            <person name="Verret F."/>
            <person name="von Dassow P."/>
            <person name="Valentin K."/>
            <person name="Van de Peer Y."/>
            <person name="Wheeler G."/>
            <person name="Dacks J.B."/>
            <person name="Delwiche C.F."/>
            <person name="Dyhrman S.T."/>
            <person name="Glockner G."/>
            <person name="John U."/>
            <person name="Richards T."/>
            <person name="Worden A.Z."/>
            <person name="Zhang X."/>
            <person name="Grigoriev I.V."/>
            <person name="Allen A.E."/>
            <person name="Bidle K."/>
            <person name="Borodovsky M."/>
            <person name="Bowler C."/>
            <person name="Brownlee C."/>
            <person name="Cock J.M."/>
            <person name="Elias M."/>
            <person name="Gladyshev V.N."/>
            <person name="Groth M."/>
            <person name="Guda C."/>
            <person name="Hadaegh A."/>
            <person name="Iglesias-Rodriguez M.D."/>
            <person name="Jenkins J."/>
            <person name="Jones B.M."/>
            <person name="Lawson T."/>
            <person name="Leese F."/>
            <person name="Lindquist E."/>
            <person name="Lobanov A."/>
            <person name="Lomsadze A."/>
            <person name="Malik S.B."/>
            <person name="Marsh M.E."/>
            <person name="Mackinder L."/>
            <person name="Mock T."/>
            <person name="Mueller-Roeber B."/>
            <person name="Pagarete A."/>
            <person name="Parker M."/>
            <person name="Probert I."/>
            <person name="Quesneville H."/>
            <person name="Raines C."/>
            <person name="Rensing S.A."/>
            <person name="Riano-Pachon D.M."/>
            <person name="Richier S."/>
            <person name="Rokitta S."/>
            <person name="Shiraiwa Y."/>
            <person name="Soanes D.M."/>
            <person name="van der Giezen M."/>
            <person name="Wahlund T.M."/>
            <person name="Williams B."/>
            <person name="Wilson W."/>
            <person name="Wolfe G."/>
            <person name="Wurch L.L."/>
        </authorList>
    </citation>
    <scope>NUCLEOTIDE SEQUENCE</scope>
</reference>
<dbReference type="GeneID" id="17280292"/>
<dbReference type="InterPro" id="IPR051162">
    <property type="entry name" value="T4SS_component"/>
</dbReference>
<protein>
    <recommendedName>
        <fullName evidence="4">Helicase HerA central domain-containing protein</fullName>
    </recommendedName>
</protein>
<sequence length="574" mass="62056">MYLGRQPGSDEDVKVKNSRLKTHGIVLGMTGSGKTGLSLELISSGVPVICIDPKGDLGNLGLVFKGLAAEAFAPWVPPKEDAEALAAQWRKGTAGSGIDLDRIAHLADTMSFGLYTPGSETGVPVNVLGALRRPPAATLADSEACRGLVQDTVSGLMGLIGKKADPVKDPNHIVMSTVLETAWTNGEDPDLEALVLKLVDPPFKKFLPPDDRMELAMKLNGVVAAPSFKPWTKGIPLDMDALLATSPGKTPVSVFNIAHLNEDQRHFFVGLLFGRLLAWSRAQPGSDDLRALVFFDEVAGYVPPYPKSPPSKTPLLTLMKQARAVGLGVVLATQNPIDLDYKALSNAGLWCIGRLQTKQDRERVLKGIGQQKLDDTVRKLEPRQFLLYQAKGGDPVVFNSRYAMCYLKGPFTRVEIAQFVECPLHRPILEPASSDTASSSSGSGATSSKPTAPNDDTLPSPPPSKVDRSFLDPKVVFSARLEGAFEGRAFEDVAEPKREDGVIAVDEHRIWFPLGDSLPSEPRREGDVLPMPPSGTRYVSLPEWLDETKELSALKKQAADGRPLQQRSDSLFTA</sequence>
<dbReference type="Proteomes" id="UP000013827">
    <property type="component" value="Unassembled WGS sequence"/>
</dbReference>
<dbReference type="PaxDb" id="2903-EOD34919"/>
<reference evidence="2" key="2">
    <citation type="submission" date="2024-10" db="UniProtKB">
        <authorList>
            <consortium name="EnsemblProtists"/>
        </authorList>
    </citation>
    <scope>IDENTIFICATION</scope>
</reference>
<evidence type="ECO:0000256" key="1">
    <source>
        <dbReference type="SAM" id="MobiDB-lite"/>
    </source>
</evidence>
<evidence type="ECO:0000313" key="3">
    <source>
        <dbReference type="Proteomes" id="UP000013827"/>
    </source>
</evidence>